<feature type="region of interest" description="Disordered" evidence="5">
    <location>
        <begin position="61"/>
        <end position="89"/>
    </location>
</feature>
<feature type="domain" description="DNA-binding protein H-NS-like C-terminal" evidence="6">
    <location>
        <begin position="63"/>
        <end position="110"/>
    </location>
</feature>
<keyword evidence="4" id="KW-0238">DNA-binding</keyword>
<keyword evidence="8" id="KW-1185">Reference proteome</keyword>
<evidence type="ECO:0000256" key="4">
    <source>
        <dbReference type="ARBA" id="ARBA00023125"/>
    </source>
</evidence>
<organism evidence="7 8">
    <name type="scientific">Limnobacter litoralis</name>
    <dbReference type="NCBI Taxonomy" id="481366"/>
    <lineage>
        <taxon>Bacteria</taxon>
        <taxon>Pseudomonadati</taxon>
        <taxon>Pseudomonadota</taxon>
        <taxon>Betaproteobacteria</taxon>
        <taxon>Burkholderiales</taxon>
        <taxon>Burkholderiaceae</taxon>
        <taxon>Limnobacter</taxon>
    </lineage>
</organism>
<dbReference type="InterPro" id="IPR027444">
    <property type="entry name" value="H-NS_C_dom"/>
</dbReference>
<comment type="caution">
    <text evidence="7">The sequence shown here is derived from an EMBL/GenBank/DDBJ whole genome shotgun (WGS) entry which is preliminary data.</text>
</comment>
<dbReference type="EMBL" id="BSOJ01000018">
    <property type="protein sequence ID" value="GLR26765.1"/>
    <property type="molecule type" value="Genomic_DNA"/>
</dbReference>
<protein>
    <submittedName>
        <fullName evidence="7">Nucleoid-structuring protein H-NS</fullName>
    </submittedName>
</protein>
<evidence type="ECO:0000256" key="2">
    <source>
        <dbReference type="ARBA" id="ARBA00010610"/>
    </source>
</evidence>
<dbReference type="SMART" id="SM00528">
    <property type="entry name" value="HNS"/>
    <property type="match status" value="1"/>
</dbReference>
<evidence type="ECO:0000313" key="7">
    <source>
        <dbReference type="EMBL" id="GLR26765.1"/>
    </source>
</evidence>
<comment type="similarity">
    <text evidence="2">Belongs to the histone-like protein H-NS family.</text>
</comment>
<reference evidence="8" key="1">
    <citation type="journal article" date="2019" name="Int. J. Syst. Evol. Microbiol.">
        <title>The Global Catalogue of Microorganisms (GCM) 10K type strain sequencing project: providing services to taxonomists for standard genome sequencing and annotation.</title>
        <authorList>
            <consortium name="The Broad Institute Genomics Platform"/>
            <consortium name="The Broad Institute Genome Sequencing Center for Infectious Disease"/>
            <person name="Wu L."/>
            <person name="Ma J."/>
        </authorList>
    </citation>
    <scope>NUCLEOTIDE SEQUENCE [LARGE SCALE GENOMIC DNA]</scope>
    <source>
        <strain evidence="8">NBRC 105857</strain>
    </source>
</reference>
<name>A0ABQ5YQ74_9BURK</name>
<evidence type="ECO:0000256" key="3">
    <source>
        <dbReference type="ARBA" id="ARBA00022490"/>
    </source>
</evidence>
<evidence type="ECO:0000313" key="8">
    <source>
        <dbReference type="Proteomes" id="UP001156664"/>
    </source>
</evidence>
<keyword evidence="3" id="KW-0963">Cytoplasm</keyword>
<dbReference type="Proteomes" id="UP001156664">
    <property type="component" value="Unassembled WGS sequence"/>
</dbReference>
<dbReference type="Pfam" id="PF00816">
    <property type="entry name" value="Histone_HNS"/>
    <property type="match status" value="1"/>
</dbReference>
<evidence type="ECO:0000256" key="1">
    <source>
        <dbReference type="ARBA" id="ARBA00004453"/>
    </source>
</evidence>
<dbReference type="PANTHER" id="PTHR38097">
    <property type="match status" value="1"/>
</dbReference>
<evidence type="ECO:0000256" key="5">
    <source>
        <dbReference type="SAM" id="MobiDB-lite"/>
    </source>
</evidence>
<dbReference type="SUPFAM" id="SSF81273">
    <property type="entry name" value="H-NS histone-like proteins"/>
    <property type="match status" value="1"/>
</dbReference>
<sequence>MKKVNLSALSSAELNALKADIDKELADRSSKLKAIEEVKKLAADKGIKLDDLIAELGGKAAPKGKRELGPAPIRFRHPHDASLTWSGRGKRPNWMKDALAKGITEAQMAV</sequence>
<proteinExistence type="inferred from homology"/>
<dbReference type="RefSeq" id="WP_284281431.1">
    <property type="nucleotide sequence ID" value="NZ_BSOJ01000018.1"/>
</dbReference>
<dbReference type="InterPro" id="IPR037150">
    <property type="entry name" value="H-NS_C_dom_sf"/>
</dbReference>
<gene>
    <name evidence="7" type="primary">spb</name>
    <name evidence="7" type="ORF">GCM10007875_18550</name>
</gene>
<dbReference type="PANTHER" id="PTHR38097:SF2">
    <property type="entry name" value="DNA-BINDING PROTEIN STPA"/>
    <property type="match status" value="1"/>
</dbReference>
<comment type="subcellular location">
    <subcellularLocation>
        <location evidence="1">Cytoplasm</location>
        <location evidence="1">Nucleoid</location>
    </subcellularLocation>
</comment>
<evidence type="ECO:0000259" key="6">
    <source>
        <dbReference type="SMART" id="SM00528"/>
    </source>
</evidence>
<accession>A0ABQ5YQ74</accession>
<dbReference type="Gene3D" id="4.10.430.10">
    <property type="entry name" value="Histone-like protein H-NS, C-terminal domain"/>
    <property type="match status" value="1"/>
</dbReference>